<dbReference type="Gene3D" id="3.40.630.30">
    <property type="match status" value="1"/>
</dbReference>
<keyword evidence="1" id="KW-0808">Transferase</keyword>
<organism evidence="5 6">
    <name type="scientific">Orbilia brochopaga</name>
    <dbReference type="NCBI Taxonomy" id="3140254"/>
    <lineage>
        <taxon>Eukaryota</taxon>
        <taxon>Fungi</taxon>
        <taxon>Dikarya</taxon>
        <taxon>Ascomycota</taxon>
        <taxon>Pezizomycotina</taxon>
        <taxon>Orbiliomycetes</taxon>
        <taxon>Orbiliales</taxon>
        <taxon>Orbiliaceae</taxon>
        <taxon>Orbilia</taxon>
    </lineage>
</organism>
<evidence type="ECO:0000313" key="6">
    <source>
        <dbReference type="Proteomes" id="UP001375240"/>
    </source>
</evidence>
<dbReference type="GO" id="GO:0031415">
    <property type="term" value="C:NatA complex"/>
    <property type="evidence" value="ECO:0007669"/>
    <property type="project" value="TreeGrafter"/>
</dbReference>
<evidence type="ECO:0000313" key="5">
    <source>
        <dbReference type="EMBL" id="KAK6350350.1"/>
    </source>
</evidence>
<dbReference type="PROSITE" id="PS51186">
    <property type="entry name" value="GNAT"/>
    <property type="match status" value="1"/>
</dbReference>
<dbReference type="GO" id="GO:0007064">
    <property type="term" value="P:mitotic sister chromatid cohesion"/>
    <property type="evidence" value="ECO:0007669"/>
    <property type="project" value="TreeGrafter"/>
</dbReference>
<dbReference type="Pfam" id="PF00583">
    <property type="entry name" value="Acetyltransf_1"/>
    <property type="match status" value="1"/>
</dbReference>
<keyword evidence="2" id="KW-0012">Acyltransferase</keyword>
<dbReference type="SUPFAM" id="SSF55729">
    <property type="entry name" value="Acyl-CoA N-acyltransferases (Nat)"/>
    <property type="match status" value="1"/>
</dbReference>
<feature type="domain" description="N-acetyltransferase" evidence="4">
    <location>
        <begin position="53"/>
        <end position="257"/>
    </location>
</feature>
<feature type="compositionally biased region" description="Polar residues" evidence="3">
    <location>
        <begin position="26"/>
        <end position="36"/>
    </location>
</feature>
<dbReference type="PANTHER" id="PTHR42919">
    <property type="entry name" value="N-ALPHA-ACETYLTRANSFERASE"/>
    <property type="match status" value="1"/>
</dbReference>
<dbReference type="InterPro" id="IPR016181">
    <property type="entry name" value="Acyl_CoA_acyltransferase"/>
</dbReference>
<evidence type="ECO:0000259" key="4">
    <source>
        <dbReference type="PROSITE" id="PS51186"/>
    </source>
</evidence>
<dbReference type="AlphaFoldDB" id="A0AAV9V3B4"/>
<evidence type="ECO:0000256" key="2">
    <source>
        <dbReference type="ARBA" id="ARBA00023315"/>
    </source>
</evidence>
<dbReference type="Proteomes" id="UP001375240">
    <property type="component" value="Unassembled WGS sequence"/>
</dbReference>
<feature type="region of interest" description="Disordered" evidence="3">
    <location>
        <begin position="1"/>
        <end position="51"/>
    </location>
</feature>
<accession>A0AAV9V3B4</accession>
<dbReference type="GO" id="GO:0016747">
    <property type="term" value="F:acyltransferase activity, transferring groups other than amino-acyl groups"/>
    <property type="evidence" value="ECO:0007669"/>
    <property type="project" value="InterPro"/>
</dbReference>
<dbReference type="PANTHER" id="PTHR42919:SF8">
    <property type="entry name" value="N-ALPHA-ACETYLTRANSFERASE 50"/>
    <property type="match status" value="1"/>
</dbReference>
<dbReference type="InterPro" id="IPR000182">
    <property type="entry name" value="GNAT_dom"/>
</dbReference>
<protein>
    <recommendedName>
        <fullName evidence="4">N-acetyltransferase domain-containing protein</fullName>
    </recommendedName>
</protein>
<sequence>MPELSPLPLSHPSPPRARHSSSSASDSCTDTNTRPGSSSSPTALPISSLPPNVTIRAPTKANIHLLKRINSLLLPVPYPENFYRDVLQRPESEILTRLAFYDDECVGGIRCRVETEAEYRAGLERFSLSEDKGGPSGSKILQAVPGDSFRRPFHQRANGAESESESKRKIYIMTLAVLAPYRSLSIGSHLVNYILATAAKDPSIDADEAYAHVWVANEGAFEFYRKLGFDVSNGAVVRDYYRRLDPRDAKVVSRRIQDT</sequence>
<reference evidence="5 6" key="1">
    <citation type="submission" date="2019-10" db="EMBL/GenBank/DDBJ databases">
        <authorList>
            <person name="Palmer J.M."/>
        </authorList>
    </citation>
    <scope>NUCLEOTIDE SEQUENCE [LARGE SCALE GENOMIC DNA]</scope>
    <source>
        <strain evidence="5 6">TWF696</strain>
    </source>
</reference>
<evidence type="ECO:0000256" key="3">
    <source>
        <dbReference type="SAM" id="MobiDB-lite"/>
    </source>
</evidence>
<gene>
    <name evidence="5" type="ORF">TWF696_006582</name>
</gene>
<keyword evidence="6" id="KW-1185">Reference proteome</keyword>
<evidence type="ECO:0000256" key="1">
    <source>
        <dbReference type="ARBA" id="ARBA00022679"/>
    </source>
</evidence>
<dbReference type="EMBL" id="JAVHNQ010000004">
    <property type="protein sequence ID" value="KAK6350350.1"/>
    <property type="molecule type" value="Genomic_DNA"/>
</dbReference>
<proteinExistence type="predicted"/>
<name>A0AAV9V3B4_9PEZI</name>
<feature type="compositionally biased region" description="Low complexity" evidence="3">
    <location>
        <begin position="37"/>
        <end position="51"/>
    </location>
</feature>
<dbReference type="InterPro" id="IPR051556">
    <property type="entry name" value="N-term/lysine_N-AcTrnsfr"/>
</dbReference>
<comment type="caution">
    <text evidence="5">The sequence shown here is derived from an EMBL/GenBank/DDBJ whole genome shotgun (WGS) entry which is preliminary data.</text>
</comment>